<dbReference type="PANTHER" id="PTHR45804">
    <property type="entry name" value="SEGMENTATION PROTEIN FUSHI TARAZU-LIKE PROTEIN"/>
    <property type="match status" value="1"/>
</dbReference>
<evidence type="ECO:0000313" key="14">
    <source>
        <dbReference type="Proteomes" id="UP000308365"/>
    </source>
</evidence>
<dbReference type="Pfam" id="PF00046">
    <property type="entry name" value="Homeodomain"/>
    <property type="match status" value="2"/>
</dbReference>
<feature type="DNA-binding region" description="Homeobox" evidence="9">
    <location>
        <begin position="591"/>
        <end position="650"/>
    </location>
</feature>
<proteinExistence type="inferred from homology"/>
<keyword evidence="6 9" id="KW-0371">Homeobox</keyword>
<feature type="region of interest" description="Disordered" evidence="11">
    <location>
        <begin position="475"/>
        <end position="573"/>
    </location>
</feature>
<organism evidence="13 14">
    <name type="scientific">Monodon monoceros</name>
    <name type="common">Narwhal</name>
    <name type="synonym">Ceratodon monodon</name>
    <dbReference type="NCBI Taxonomy" id="40151"/>
    <lineage>
        <taxon>Eukaryota</taxon>
        <taxon>Metazoa</taxon>
        <taxon>Chordata</taxon>
        <taxon>Craniata</taxon>
        <taxon>Vertebrata</taxon>
        <taxon>Euteleostomi</taxon>
        <taxon>Mammalia</taxon>
        <taxon>Eutheria</taxon>
        <taxon>Laurasiatheria</taxon>
        <taxon>Artiodactyla</taxon>
        <taxon>Whippomorpha</taxon>
        <taxon>Cetacea</taxon>
        <taxon>Odontoceti</taxon>
        <taxon>Monodontidae</taxon>
        <taxon>Monodon</taxon>
    </lineage>
</organism>
<dbReference type="InterPro" id="IPR020479">
    <property type="entry name" value="HD_metazoa"/>
</dbReference>
<dbReference type="PRINTS" id="PR00024">
    <property type="entry name" value="HOMEOBOX"/>
</dbReference>
<dbReference type="Pfam" id="PF12284">
    <property type="entry name" value="HoxA13_N"/>
    <property type="match status" value="1"/>
</dbReference>
<evidence type="ECO:0000256" key="8">
    <source>
        <dbReference type="ARBA" id="ARBA00023242"/>
    </source>
</evidence>
<dbReference type="InterPro" id="IPR001356">
    <property type="entry name" value="HD"/>
</dbReference>
<dbReference type="SUPFAM" id="SSF46689">
    <property type="entry name" value="Homeodomain-like"/>
    <property type="match status" value="2"/>
</dbReference>
<feature type="domain" description="Homeobox" evidence="12">
    <location>
        <begin position="589"/>
        <end position="649"/>
    </location>
</feature>
<dbReference type="FunFam" id="1.10.10.60:FF:000130">
    <property type="entry name" value="Homeobox protein Hox-D12"/>
    <property type="match status" value="1"/>
</dbReference>
<keyword evidence="7" id="KW-0804">Transcription</keyword>
<evidence type="ECO:0000256" key="10">
    <source>
        <dbReference type="RuleBase" id="RU000682"/>
    </source>
</evidence>
<evidence type="ECO:0000256" key="1">
    <source>
        <dbReference type="ARBA" id="ARBA00004123"/>
    </source>
</evidence>
<dbReference type="GO" id="GO:0000981">
    <property type="term" value="F:DNA-binding transcription factor activity, RNA polymerase II-specific"/>
    <property type="evidence" value="ECO:0007669"/>
    <property type="project" value="InterPro"/>
</dbReference>
<dbReference type="Proteomes" id="UP000308365">
    <property type="component" value="Unassembled WGS sequence"/>
</dbReference>
<dbReference type="GO" id="GO:0005634">
    <property type="term" value="C:nucleus"/>
    <property type="evidence" value="ECO:0007669"/>
    <property type="project" value="UniProtKB-SubCell"/>
</dbReference>
<evidence type="ECO:0000256" key="11">
    <source>
        <dbReference type="SAM" id="MobiDB-lite"/>
    </source>
</evidence>
<dbReference type="InterPro" id="IPR017970">
    <property type="entry name" value="Homeobox_CS"/>
</dbReference>
<evidence type="ECO:0000256" key="2">
    <source>
        <dbReference type="ARBA" id="ARBA00006317"/>
    </source>
</evidence>
<keyword evidence="5 9" id="KW-0238">DNA-binding</keyword>
<dbReference type="SMART" id="SM00389">
    <property type="entry name" value="HOX"/>
    <property type="match status" value="2"/>
</dbReference>
<dbReference type="InterPro" id="IPR022067">
    <property type="entry name" value="HoxA13_N"/>
</dbReference>
<feature type="domain" description="Homeobox" evidence="12">
    <location>
        <begin position="257"/>
        <end position="317"/>
    </location>
</feature>
<dbReference type="InterPro" id="IPR051003">
    <property type="entry name" value="AP_axis_regulatory_Homeobox"/>
</dbReference>
<dbReference type="EMBL" id="RWIC01000023">
    <property type="protein sequence ID" value="TKC52689.1"/>
    <property type="molecule type" value="Genomic_DNA"/>
</dbReference>
<dbReference type="PROSITE" id="PS50071">
    <property type="entry name" value="HOMEOBOX_2"/>
    <property type="match status" value="2"/>
</dbReference>
<dbReference type="CDD" id="cd00086">
    <property type="entry name" value="homeodomain"/>
    <property type="match status" value="2"/>
</dbReference>
<dbReference type="GO" id="GO:0003677">
    <property type="term" value="F:DNA binding"/>
    <property type="evidence" value="ECO:0007669"/>
    <property type="project" value="UniProtKB-UniRule"/>
</dbReference>
<feature type="region of interest" description="Disordered" evidence="11">
    <location>
        <begin position="23"/>
        <end position="60"/>
    </location>
</feature>
<comment type="caution">
    <text evidence="13">The sequence shown here is derived from an EMBL/GenBank/DDBJ whole genome shotgun (WGS) entry which is preliminary data.</text>
</comment>
<evidence type="ECO:0000256" key="7">
    <source>
        <dbReference type="ARBA" id="ARBA00023163"/>
    </source>
</evidence>
<dbReference type="InterPro" id="IPR009057">
    <property type="entry name" value="Homeodomain-like_sf"/>
</dbReference>
<name>A0A4U1FQY7_MONMO</name>
<keyword evidence="8 9" id="KW-0539">Nucleus</keyword>
<sequence length="659" mass="71035">MTTSLLLHPRWPESLMYVYEDSAAESGSGGGGGGGGGAGGAGGGCSGASPGKAPSMDGLGSSCPASHCRDLLPHPVLGRPPAPLGAPQGAVYTDIPAPEAARQCAPPPAPPTSSSATLGYGYPFGGSYYGCRLSHNVNLQQKPCAYHPGDKYPEPSGALPGDDLSSRAKEFAFYPSFASSYQAMPGYLDVSVVPGISGHPEPRHDALIPVEGYQHWALSNGWDSQVYCSKEQSQSAHLWKSPFPDVVPLQPEVNSYRRGRKKRVPYTKVQLKELEKEYAASKFITKEKRRRISATTNLSERQVTIWFQNRRVKEKKVEIGVIWEGKKRMGRNLHRTRTSDYLAKLNLASPTPTIAAEREAWRPGDLAAGATRSCRSGPAEMGEHNLLNPGFVGPLVNIHTGDTFYFPNFRASGAQLPGLPSLSYPRRDNVCSLPWPSAEPCNGYPQPYLGSPVSLNPPFGRTCELARVEDSKGYYREPCAEGGGGGLKREERGRDPGPGVGPGAALLQLEPSGPPALGFKYDYAAGGEGGAGPPHDPPSCQSLESDSSSSLLNEGNKGAGAGDPGSLVSPLNPGGGLAASGAPWYPIHSRSRKKRKPYSKLQLAELEGEFLVNEFITRQRRRELSDRLNLSDQQVKIWFQNRRMKKKRLLLREQALSFF</sequence>
<feature type="compositionally biased region" description="Gly residues" evidence="11">
    <location>
        <begin position="27"/>
        <end position="46"/>
    </location>
</feature>
<evidence type="ECO:0000256" key="5">
    <source>
        <dbReference type="ARBA" id="ARBA00023125"/>
    </source>
</evidence>
<dbReference type="AlphaFoldDB" id="A0A4U1FQY7"/>
<keyword evidence="4" id="KW-0805">Transcription regulation</keyword>
<dbReference type="PANTHER" id="PTHR45804:SF5">
    <property type="entry name" value="HOMEOBOX PROTEIN HOX-C13"/>
    <property type="match status" value="1"/>
</dbReference>
<evidence type="ECO:0000256" key="3">
    <source>
        <dbReference type="ARBA" id="ARBA00022473"/>
    </source>
</evidence>
<evidence type="ECO:0000256" key="6">
    <source>
        <dbReference type="ARBA" id="ARBA00023155"/>
    </source>
</evidence>
<dbReference type="Gene3D" id="1.10.10.60">
    <property type="entry name" value="Homeodomain-like"/>
    <property type="match status" value="2"/>
</dbReference>
<evidence type="ECO:0000256" key="4">
    <source>
        <dbReference type="ARBA" id="ARBA00023015"/>
    </source>
</evidence>
<feature type="DNA-binding region" description="Homeobox" evidence="9">
    <location>
        <begin position="259"/>
        <end position="318"/>
    </location>
</feature>
<keyword evidence="3" id="KW-0217">Developmental protein</keyword>
<comment type="subcellular location">
    <subcellularLocation>
        <location evidence="1 9 10">Nucleus</location>
    </subcellularLocation>
</comment>
<comment type="similarity">
    <text evidence="2">Belongs to the Abd-B homeobox family.</text>
</comment>
<reference evidence="14" key="1">
    <citation type="journal article" date="2019" name="IScience">
        <title>Narwhal Genome Reveals Long-Term Low Genetic Diversity despite Current Large Abundance Size.</title>
        <authorList>
            <person name="Westbury M.V."/>
            <person name="Petersen B."/>
            <person name="Garde E."/>
            <person name="Heide-Jorgensen M.P."/>
            <person name="Lorenzen E.D."/>
        </authorList>
    </citation>
    <scope>NUCLEOTIDE SEQUENCE [LARGE SCALE GENOMIC DNA]</scope>
</reference>
<feature type="compositionally biased region" description="Low complexity" evidence="11">
    <location>
        <begin position="539"/>
        <end position="552"/>
    </location>
</feature>
<gene>
    <name evidence="13" type="ORF">EI555_004548</name>
</gene>
<accession>A0A4U1FQY7</accession>
<dbReference type="PROSITE" id="PS00027">
    <property type="entry name" value="HOMEOBOX_1"/>
    <property type="match status" value="2"/>
</dbReference>
<evidence type="ECO:0000259" key="12">
    <source>
        <dbReference type="PROSITE" id="PS50071"/>
    </source>
</evidence>
<evidence type="ECO:0000313" key="13">
    <source>
        <dbReference type="EMBL" id="TKC52689.1"/>
    </source>
</evidence>
<protein>
    <recommendedName>
        <fullName evidence="12">Homeobox domain-containing protein</fullName>
    </recommendedName>
</protein>
<evidence type="ECO:0000256" key="9">
    <source>
        <dbReference type="PROSITE-ProRule" id="PRU00108"/>
    </source>
</evidence>